<dbReference type="InterPro" id="IPR005147">
    <property type="entry name" value="tRNA_synthase_B5-dom"/>
</dbReference>
<dbReference type="EC" id="6.1.1.20" evidence="3"/>
<dbReference type="InterPro" id="IPR041616">
    <property type="entry name" value="PheRS_beta_core"/>
</dbReference>
<feature type="domain" description="B5" evidence="15">
    <location>
        <begin position="309"/>
        <end position="532"/>
    </location>
</feature>
<dbReference type="SUPFAM" id="SSF54001">
    <property type="entry name" value="Cysteine proteinases"/>
    <property type="match status" value="1"/>
</dbReference>
<name>A0A644V7C2_9ZZZZ</name>
<evidence type="ECO:0000256" key="7">
    <source>
        <dbReference type="ARBA" id="ARBA00022741"/>
    </source>
</evidence>
<dbReference type="Pfam" id="PF03483">
    <property type="entry name" value="B3_4"/>
    <property type="match status" value="1"/>
</dbReference>
<comment type="cofactor">
    <cofactor evidence="1">
        <name>Mg(2+)</name>
        <dbReference type="ChEBI" id="CHEBI:18420"/>
    </cofactor>
</comment>
<dbReference type="InterPro" id="IPR038765">
    <property type="entry name" value="Papain-like_cys_pep_sf"/>
</dbReference>
<dbReference type="PROSITE" id="PS51935">
    <property type="entry name" value="NLPC_P60"/>
    <property type="match status" value="1"/>
</dbReference>
<keyword evidence="5" id="KW-0645">Protease</keyword>
<dbReference type="GO" id="GO:0006432">
    <property type="term" value="P:phenylalanyl-tRNA aminoacylation"/>
    <property type="evidence" value="ECO:0007669"/>
    <property type="project" value="InterPro"/>
</dbReference>
<dbReference type="SUPFAM" id="SSF56037">
    <property type="entry name" value="PheT/TilS domain"/>
    <property type="match status" value="1"/>
</dbReference>
<evidence type="ECO:0000256" key="5">
    <source>
        <dbReference type="ARBA" id="ARBA00022670"/>
    </source>
</evidence>
<dbReference type="GO" id="GO:0000287">
    <property type="term" value="F:magnesium ion binding"/>
    <property type="evidence" value="ECO:0007669"/>
    <property type="project" value="InterPro"/>
</dbReference>
<dbReference type="Pfam" id="PF00877">
    <property type="entry name" value="NLPC_P60"/>
    <property type="match status" value="1"/>
</dbReference>
<dbReference type="InterPro" id="IPR036690">
    <property type="entry name" value="Fdx_antiC-bd_sf"/>
</dbReference>
<dbReference type="InterPro" id="IPR005146">
    <property type="entry name" value="B3/B4_tRNA-bd"/>
</dbReference>
<evidence type="ECO:0000256" key="10">
    <source>
        <dbReference type="ARBA" id="ARBA00022840"/>
    </source>
</evidence>
<dbReference type="SUPFAM" id="SSF46955">
    <property type="entry name" value="Putative DNA-binding domain"/>
    <property type="match status" value="1"/>
</dbReference>
<dbReference type="GO" id="GO:0009328">
    <property type="term" value="C:phenylalanine-tRNA ligase complex"/>
    <property type="evidence" value="ECO:0007669"/>
    <property type="project" value="TreeGrafter"/>
</dbReference>
<evidence type="ECO:0000256" key="13">
    <source>
        <dbReference type="ARBA" id="ARBA00023146"/>
    </source>
</evidence>
<evidence type="ECO:0000256" key="9">
    <source>
        <dbReference type="ARBA" id="ARBA00022807"/>
    </source>
</evidence>
<keyword evidence="7" id="KW-0547">Nucleotide-binding</keyword>
<keyword evidence="12" id="KW-0648">Protein biosynthesis</keyword>
<dbReference type="GO" id="GO:0003723">
    <property type="term" value="F:RNA binding"/>
    <property type="evidence" value="ECO:0007669"/>
    <property type="project" value="InterPro"/>
</dbReference>
<evidence type="ECO:0000256" key="11">
    <source>
        <dbReference type="ARBA" id="ARBA00022842"/>
    </source>
</evidence>
<reference evidence="17" key="1">
    <citation type="submission" date="2019-08" db="EMBL/GenBank/DDBJ databases">
        <authorList>
            <person name="Kucharzyk K."/>
            <person name="Murdoch R.W."/>
            <person name="Higgins S."/>
            <person name="Loffler F."/>
        </authorList>
    </citation>
    <scope>NUCLEOTIDE SEQUENCE</scope>
</reference>
<evidence type="ECO:0000256" key="8">
    <source>
        <dbReference type="ARBA" id="ARBA00022801"/>
    </source>
</evidence>
<dbReference type="GO" id="GO:0008234">
    <property type="term" value="F:cysteine-type peptidase activity"/>
    <property type="evidence" value="ECO:0007669"/>
    <property type="project" value="UniProtKB-KW"/>
</dbReference>
<comment type="similarity">
    <text evidence="2">Belongs to the peptidase C40 family.</text>
</comment>
<dbReference type="SUPFAM" id="SSF55681">
    <property type="entry name" value="Class II aaRS and biotin synthetases"/>
    <property type="match status" value="1"/>
</dbReference>
<dbReference type="Pfam" id="PF03484">
    <property type="entry name" value="B5"/>
    <property type="match status" value="1"/>
</dbReference>
<dbReference type="AlphaFoldDB" id="A0A644V7C2"/>
<dbReference type="PROSITE" id="PS51447">
    <property type="entry name" value="FDX_ACB"/>
    <property type="match status" value="1"/>
</dbReference>
<protein>
    <recommendedName>
        <fullName evidence="3">phenylalanine--tRNA ligase</fullName>
        <ecNumber evidence="3">6.1.1.20</ecNumber>
    </recommendedName>
</protein>
<keyword evidence="13" id="KW-0030">Aminoacyl-tRNA synthetase</keyword>
<dbReference type="InterPro" id="IPR045864">
    <property type="entry name" value="aa-tRNA-synth_II/BPL/LPL"/>
</dbReference>
<dbReference type="GO" id="GO:0004826">
    <property type="term" value="F:phenylalanine-tRNA ligase activity"/>
    <property type="evidence" value="ECO:0007669"/>
    <property type="project" value="UniProtKB-EC"/>
</dbReference>
<evidence type="ECO:0000256" key="6">
    <source>
        <dbReference type="ARBA" id="ARBA00022723"/>
    </source>
</evidence>
<organism evidence="17">
    <name type="scientific">bioreactor metagenome</name>
    <dbReference type="NCBI Taxonomy" id="1076179"/>
    <lineage>
        <taxon>unclassified sequences</taxon>
        <taxon>metagenomes</taxon>
        <taxon>ecological metagenomes</taxon>
    </lineage>
</organism>
<dbReference type="SUPFAM" id="SSF54991">
    <property type="entry name" value="Anticodon-binding domain of PheRS"/>
    <property type="match status" value="1"/>
</dbReference>
<dbReference type="PANTHER" id="PTHR10947">
    <property type="entry name" value="PHENYLALANYL-TRNA SYNTHETASE BETA CHAIN AND LEUCINE-RICH REPEAT-CONTAINING PROTEIN 47"/>
    <property type="match status" value="1"/>
</dbReference>
<keyword evidence="4 17" id="KW-0436">Ligase</keyword>
<dbReference type="Gene3D" id="3.30.930.10">
    <property type="entry name" value="Bira Bifunctional Protein, Domain 2"/>
    <property type="match status" value="1"/>
</dbReference>
<dbReference type="PROSITE" id="PS51483">
    <property type="entry name" value="B5"/>
    <property type="match status" value="1"/>
</dbReference>
<dbReference type="GO" id="GO:0006508">
    <property type="term" value="P:proteolysis"/>
    <property type="evidence" value="ECO:0007669"/>
    <property type="project" value="UniProtKB-KW"/>
</dbReference>
<comment type="caution">
    <text evidence="17">The sequence shown here is derived from an EMBL/GenBank/DDBJ whole genome shotgun (WGS) entry which is preliminary data.</text>
</comment>
<evidence type="ECO:0000256" key="3">
    <source>
        <dbReference type="ARBA" id="ARBA00012814"/>
    </source>
</evidence>
<evidence type="ECO:0000256" key="2">
    <source>
        <dbReference type="ARBA" id="ARBA00007074"/>
    </source>
</evidence>
<dbReference type="InterPro" id="IPR000064">
    <property type="entry name" value="NLP_P60_dom"/>
</dbReference>
<dbReference type="Gene3D" id="3.90.1720.10">
    <property type="entry name" value="endopeptidase domain like (from Nostoc punctiforme)"/>
    <property type="match status" value="1"/>
</dbReference>
<sequence length="813" mass="93710">MKFLHSWLQEYIEDKLPEKDALAEAISVNAFEVEGIEEIENKLDGGKDYVYEINVLPNRAHDALSHYFMAKDIATILNLKFKNINFKSEEYLKDFEIKKVELENNSLIRIADSKSCTRFMGCRVENIKVKPSPDFIKYRLESIGQKSINNIVDITNYVQFSFNKPMHAYDANLVSDFLEARFAKEGEEMITLDEKDLVLDEGTLVIADAKNIMALAGIKGGKYSGISQDTKSIIVESANFYPALIRKTSQKYDLKTDASKRFENSIGENLVEIGMIETLKLIKEYASDENTKIEINEIEDNFPKRKIGEWVYKISVSEQEINNLLGTKLSTKEIENILQRFDFDYKYISTKENLELLIKEVLNKPYKNPTSMREDAPNAFSCSSLISYIYEGVYMPSLSIDKYLYTKGETINKDNLKFGDLIFRNSENGKIYYEGIEYKKGEKVEEGVDHVGMYVGEGKILHSSKDLADGTEIEDLEEFFKKGKIIGFGKVLKDLEEKRFVVSVPAERLDLRIKEDIIEEVGRVYGLHNIESVLPNLNRLGLPHKRLFYEIKIKNILFKNGFSEVSNYSLRNKGDITILKSVAQDKNKLRNNLSDGLQEAVQKNIFNLPLLDAKEVKIFEFGNVFSLDVEKEKEWRNLAIAIDDGKKNKEYREIIEKVLNEIKAELGVEKIDYKEFKNSSQKENCIEINFDELIKDLPEGATNEKIAEGIINQNVKYYVFPMTPFIVRDIACWTPENTTETEIENIIKENITDLCKSVKLFDKFEKEIDGVKKKSFAFRLIYQDENRTLTDEEVNIEADKVYNALKSKGFEIR</sequence>
<dbReference type="Gene3D" id="3.30.70.380">
    <property type="entry name" value="Ferrodoxin-fold anticodon-binding domain"/>
    <property type="match status" value="1"/>
</dbReference>
<dbReference type="InterPro" id="IPR009061">
    <property type="entry name" value="DNA-bd_dom_put_sf"/>
</dbReference>
<dbReference type="PANTHER" id="PTHR10947:SF0">
    <property type="entry name" value="PHENYLALANINE--TRNA LIGASE BETA SUBUNIT"/>
    <property type="match status" value="1"/>
</dbReference>
<evidence type="ECO:0000256" key="12">
    <source>
        <dbReference type="ARBA" id="ARBA00022917"/>
    </source>
</evidence>
<keyword evidence="10" id="KW-0067">ATP-binding</keyword>
<keyword evidence="9" id="KW-0788">Thiol protease</keyword>
<evidence type="ECO:0000259" key="16">
    <source>
        <dbReference type="PROSITE" id="PS51935"/>
    </source>
</evidence>
<dbReference type="InterPro" id="IPR020825">
    <property type="entry name" value="Phe-tRNA_synthase-like_B3/B4"/>
</dbReference>
<evidence type="ECO:0000313" key="17">
    <source>
        <dbReference type="EMBL" id="MPL87244.1"/>
    </source>
</evidence>
<accession>A0A644V7C2</accession>
<dbReference type="Pfam" id="PF03147">
    <property type="entry name" value="FDX-ACB"/>
    <property type="match status" value="1"/>
</dbReference>
<keyword evidence="6" id="KW-0479">Metal-binding</keyword>
<gene>
    <name evidence="17" type="primary">pheT_12</name>
    <name evidence="17" type="ORF">SDC9_33243</name>
</gene>
<dbReference type="SMART" id="SM00874">
    <property type="entry name" value="B5"/>
    <property type="match status" value="1"/>
</dbReference>
<evidence type="ECO:0000256" key="1">
    <source>
        <dbReference type="ARBA" id="ARBA00001946"/>
    </source>
</evidence>
<dbReference type="SMART" id="SM00873">
    <property type="entry name" value="B3_4"/>
    <property type="match status" value="1"/>
</dbReference>
<dbReference type="Gene3D" id="3.30.56.10">
    <property type="match status" value="3"/>
</dbReference>
<dbReference type="InterPro" id="IPR045060">
    <property type="entry name" value="Phe-tRNA-ligase_IIc_bsu"/>
</dbReference>
<feature type="domain" description="NlpC/P60" evidence="16">
    <location>
        <begin position="351"/>
        <end position="492"/>
    </location>
</feature>
<dbReference type="InterPro" id="IPR005121">
    <property type="entry name" value="Fdx_antiC-bd"/>
</dbReference>
<dbReference type="Pfam" id="PF17759">
    <property type="entry name" value="tRNA_synthFbeta"/>
    <property type="match status" value="1"/>
</dbReference>
<proteinExistence type="inferred from homology"/>
<keyword evidence="8" id="KW-0378">Hydrolase</keyword>
<dbReference type="EMBL" id="VSSQ01000235">
    <property type="protein sequence ID" value="MPL87244.1"/>
    <property type="molecule type" value="Genomic_DNA"/>
</dbReference>
<dbReference type="Gene3D" id="3.50.40.10">
    <property type="entry name" value="Phenylalanyl-trna Synthetase, Chain B, domain 3"/>
    <property type="match status" value="1"/>
</dbReference>
<feature type="domain" description="FDX-ACB" evidence="14">
    <location>
        <begin position="721"/>
        <end position="813"/>
    </location>
</feature>
<evidence type="ECO:0000256" key="4">
    <source>
        <dbReference type="ARBA" id="ARBA00022598"/>
    </source>
</evidence>
<keyword evidence="11" id="KW-0460">Magnesium</keyword>
<dbReference type="SMART" id="SM00896">
    <property type="entry name" value="FDX-ACB"/>
    <property type="match status" value="1"/>
</dbReference>
<dbReference type="GO" id="GO:0005524">
    <property type="term" value="F:ATP binding"/>
    <property type="evidence" value="ECO:0007669"/>
    <property type="project" value="UniProtKB-KW"/>
</dbReference>
<evidence type="ECO:0000259" key="14">
    <source>
        <dbReference type="PROSITE" id="PS51447"/>
    </source>
</evidence>
<evidence type="ECO:0000259" key="15">
    <source>
        <dbReference type="PROSITE" id="PS51483"/>
    </source>
</evidence>